<accession>A0A2P2IW03</accession>
<dbReference type="AlphaFoldDB" id="A0A2P2IW03"/>
<evidence type="ECO:0000313" key="1">
    <source>
        <dbReference type="EMBL" id="MBW85390.1"/>
    </source>
</evidence>
<dbReference type="EMBL" id="GGEC01004907">
    <property type="protein sequence ID" value="MBW85390.1"/>
    <property type="molecule type" value="Transcribed_RNA"/>
</dbReference>
<name>A0A2P2IW03_RHIMU</name>
<reference evidence="1" key="1">
    <citation type="submission" date="2018-02" db="EMBL/GenBank/DDBJ databases">
        <title>Rhizophora mucronata_Transcriptome.</title>
        <authorList>
            <person name="Meera S.P."/>
            <person name="Sreeshan A."/>
            <person name="Augustine A."/>
        </authorList>
    </citation>
    <scope>NUCLEOTIDE SEQUENCE</scope>
    <source>
        <tissue evidence="1">Leaf</tissue>
    </source>
</reference>
<organism evidence="1">
    <name type="scientific">Rhizophora mucronata</name>
    <name type="common">Asiatic mangrove</name>
    <dbReference type="NCBI Taxonomy" id="61149"/>
    <lineage>
        <taxon>Eukaryota</taxon>
        <taxon>Viridiplantae</taxon>
        <taxon>Streptophyta</taxon>
        <taxon>Embryophyta</taxon>
        <taxon>Tracheophyta</taxon>
        <taxon>Spermatophyta</taxon>
        <taxon>Magnoliopsida</taxon>
        <taxon>eudicotyledons</taxon>
        <taxon>Gunneridae</taxon>
        <taxon>Pentapetalae</taxon>
        <taxon>rosids</taxon>
        <taxon>fabids</taxon>
        <taxon>Malpighiales</taxon>
        <taxon>Rhizophoraceae</taxon>
        <taxon>Rhizophora</taxon>
    </lineage>
</organism>
<protein>
    <submittedName>
        <fullName evidence="1">Uncharacterized protein MANES_06G019300</fullName>
    </submittedName>
</protein>
<proteinExistence type="predicted"/>
<sequence length="51" mass="5858">MPGPTVGRRFPMMFWGQKEVMSLYVSRLSPGNELWVAILNVADTWKNSFVI</sequence>